<evidence type="ECO:0000313" key="2">
    <source>
        <dbReference type="Proteomes" id="UP001203297"/>
    </source>
</evidence>
<dbReference type="EMBL" id="WTXG01000185">
    <property type="protein sequence ID" value="KAI0291048.1"/>
    <property type="molecule type" value="Genomic_DNA"/>
</dbReference>
<dbReference type="AlphaFoldDB" id="A0AAD4LWK2"/>
<proteinExistence type="predicted"/>
<comment type="caution">
    <text evidence="1">The sequence shown here is derived from an EMBL/GenBank/DDBJ whole genome shotgun (WGS) entry which is preliminary data.</text>
</comment>
<name>A0AAD4LWK2_9AGAM</name>
<accession>A0AAD4LWK2</accession>
<organism evidence="1 2">
    <name type="scientific">Multifurca ochricompacta</name>
    <dbReference type="NCBI Taxonomy" id="376703"/>
    <lineage>
        <taxon>Eukaryota</taxon>
        <taxon>Fungi</taxon>
        <taxon>Dikarya</taxon>
        <taxon>Basidiomycota</taxon>
        <taxon>Agaricomycotina</taxon>
        <taxon>Agaricomycetes</taxon>
        <taxon>Russulales</taxon>
        <taxon>Russulaceae</taxon>
        <taxon>Multifurca</taxon>
    </lineage>
</organism>
<sequence length="105" mass="12273">MNRDLYPPQWKTLLSSLALKSGISIRALSSTNIASRPIGRKYKFLCHIKLQHELTQASIRMMETVTRRLRRWRTCFSWVSVSFIPGLGDFRGRVLHSALWDVTRR</sequence>
<keyword evidence="2" id="KW-1185">Reference proteome</keyword>
<reference evidence="1" key="1">
    <citation type="journal article" date="2022" name="New Phytol.">
        <title>Evolutionary transition to the ectomycorrhizal habit in the genomes of a hyperdiverse lineage of mushroom-forming fungi.</title>
        <authorList>
            <person name="Looney B."/>
            <person name="Miyauchi S."/>
            <person name="Morin E."/>
            <person name="Drula E."/>
            <person name="Courty P.E."/>
            <person name="Kohler A."/>
            <person name="Kuo A."/>
            <person name="LaButti K."/>
            <person name="Pangilinan J."/>
            <person name="Lipzen A."/>
            <person name="Riley R."/>
            <person name="Andreopoulos W."/>
            <person name="He G."/>
            <person name="Johnson J."/>
            <person name="Nolan M."/>
            <person name="Tritt A."/>
            <person name="Barry K.W."/>
            <person name="Grigoriev I.V."/>
            <person name="Nagy L.G."/>
            <person name="Hibbett D."/>
            <person name="Henrissat B."/>
            <person name="Matheny P.B."/>
            <person name="Labbe J."/>
            <person name="Martin F.M."/>
        </authorList>
    </citation>
    <scope>NUCLEOTIDE SEQUENCE</scope>
    <source>
        <strain evidence="1">BPL690</strain>
    </source>
</reference>
<evidence type="ECO:0000313" key="1">
    <source>
        <dbReference type="EMBL" id="KAI0291048.1"/>
    </source>
</evidence>
<dbReference type="Proteomes" id="UP001203297">
    <property type="component" value="Unassembled WGS sequence"/>
</dbReference>
<protein>
    <submittedName>
        <fullName evidence="1">Uncharacterized protein</fullName>
    </submittedName>
</protein>
<feature type="non-terminal residue" evidence="1">
    <location>
        <position position="105"/>
    </location>
</feature>
<gene>
    <name evidence="1" type="ORF">B0F90DRAFT_1781322</name>
</gene>